<dbReference type="EMBL" id="JAODUP010001633">
    <property type="protein sequence ID" value="KAK2139736.1"/>
    <property type="molecule type" value="Genomic_DNA"/>
</dbReference>
<dbReference type="AlphaFoldDB" id="A0AAD9MQ80"/>
<keyword evidence="2" id="KW-1185">Reference proteome</keyword>
<protein>
    <submittedName>
        <fullName evidence="1">Uncharacterized protein</fullName>
    </submittedName>
</protein>
<reference evidence="1" key="1">
    <citation type="journal article" date="2023" name="Mol. Biol. Evol.">
        <title>Third-Generation Sequencing Reveals the Adaptive Role of the Epigenome in Three Deep-Sea Polychaetes.</title>
        <authorList>
            <person name="Perez M."/>
            <person name="Aroh O."/>
            <person name="Sun Y."/>
            <person name="Lan Y."/>
            <person name="Juniper S.K."/>
            <person name="Young C.R."/>
            <person name="Angers B."/>
            <person name="Qian P.Y."/>
        </authorList>
    </citation>
    <scope>NUCLEOTIDE SEQUENCE</scope>
    <source>
        <strain evidence="1">P08H-3</strain>
    </source>
</reference>
<dbReference type="Proteomes" id="UP001208570">
    <property type="component" value="Unassembled WGS sequence"/>
</dbReference>
<sequence length="256" mass="29779">MTLIFPGAFPADRKRRNNIFYRDLDKYHPHQDVDDTNCRQLGQIIHSCLRYAFFSDYYVFPVVLETKDASYYGNIGFGFDIFEDEVAWEEFACSIARAHTVSELKDILDSQNDFNFGQFRLAYNYFVVVYAYTVDYFSGRGDELEALKSLGLLSLDPELLRYMAEAADMNLKSVYKVLDNNGLVDIFYKKLYPIIVRFSAKKKEELEKDIQSLEQQISTTDPANIEYLFHEADMTMYSLVVNFFLQLERTGLLGLV</sequence>
<gene>
    <name evidence="1" type="ORF">LSH36_1632g00046</name>
</gene>
<name>A0AAD9MQ80_9ANNE</name>
<accession>A0AAD9MQ80</accession>
<evidence type="ECO:0000313" key="1">
    <source>
        <dbReference type="EMBL" id="KAK2139736.1"/>
    </source>
</evidence>
<organism evidence="1 2">
    <name type="scientific">Paralvinella palmiformis</name>
    <dbReference type="NCBI Taxonomy" id="53620"/>
    <lineage>
        <taxon>Eukaryota</taxon>
        <taxon>Metazoa</taxon>
        <taxon>Spiralia</taxon>
        <taxon>Lophotrochozoa</taxon>
        <taxon>Annelida</taxon>
        <taxon>Polychaeta</taxon>
        <taxon>Sedentaria</taxon>
        <taxon>Canalipalpata</taxon>
        <taxon>Terebellida</taxon>
        <taxon>Terebelliformia</taxon>
        <taxon>Alvinellidae</taxon>
        <taxon>Paralvinella</taxon>
    </lineage>
</organism>
<proteinExistence type="predicted"/>
<comment type="caution">
    <text evidence="1">The sequence shown here is derived from an EMBL/GenBank/DDBJ whole genome shotgun (WGS) entry which is preliminary data.</text>
</comment>
<evidence type="ECO:0000313" key="2">
    <source>
        <dbReference type="Proteomes" id="UP001208570"/>
    </source>
</evidence>